<feature type="region of interest" description="Disordered" evidence="2">
    <location>
        <begin position="1474"/>
        <end position="1493"/>
    </location>
</feature>
<evidence type="ECO:0000313" key="6">
    <source>
        <dbReference type="Proteomes" id="UP000219612"/>
    </source>
</evidence>
<dbReference type="CDD" id="cd22744">
    <property type="entry name" value="OTU"/>
    <property type="match status" value="1"/>
</dbReference>
<feature type="domain" description="OTU" evidence="4">
    <location>
        <begin position="866"/>
        <end position="1045"/>
    </location>
</feature>
<dbReference type="InterPro" id="IPR003323">
    <property type="entry name" value="OTU_dom"/>
</dbReference>
<evidence type="ECO:0000313" key="5">
    <source>
        <dbReference type="EMBL" id="SNY69795.1"/>
    </source>
</evidence>
<feature type="transmembrane region" description="Helical" evidence="3">
    <location>
        <begin position="153"/>
        <end position="179"/>
    </location>
</feature>
<evidence type="ECO:0000256" key="2">
    <source>
        <dbReference type="SAM" id="MobiDB-lite"/>
    </source>
</evidence>
<proteinExistence type="predicted"/>
<evidence type="ECO:0000256" key="3">
    <source>
        <dbReference type="SAM" id="Phobius"/>
    </source>
</evidence>
<keyword evidence="1" id="KW-0945">Host-virus interaction</keyword>
<feature type="region of interest" description="Disordered" evidence="2">
    <location>
        <begin position="1651"/>
        <end position="1713"/>
    </location>
</feature>
<reference evidence="6" key="1">
    <citation type="submission" date="2017-09" db="EMBL/GenBank/DDBJ databases">
        <authorList>
            <person name="Varghese N."/>
            <person name="Submissions S."/>
        </authorList>
    </citation>
    <scope>NUCLEOTIDE SEQUENCE [LARGE SCALE GENOMIC DNA]</scope>
    <source>
        <strain evidence="6">CGMCC 4.6857</strain>
    </source>
</reference>
<feature type="region of interest" description="Disordered" evidence="2">
    <location>
        <begin position="1851"/>
        <end position="1910"/>
    </location>
</feature>
<feature type="region of interest" description="Disordered" evidence="2">
    <location>
        <begin position="339"/>
        <end position="428"/>
    </location>
</feature>
<dbReference type="EMBL" id="OBDY01000036">
    <property type="protein sequence ID" value="SNY69795.1"/>
    <property type="molecule type" value="Genomic_DNA"/>
</dbReference>
<dbReference type="PROSITE" id="PS50802">
    <property type="entry name" value="OTU"/>
    <property type="match status" value="1"/>
</dbReference>
<feature type="region of interest" description="Disordered" evidence="2">
    <location>
        <begin position="1729"/>
        <end position="1773"/>
    </location>
</feature>
<sequence length="3607" mass="386667">MGLDVSDELNRFQFWLSGEQFPATDEDKLRQMAEVLKTLGIDIEALQPDFVAAVNSISENMTGEADRAFVDAMREYIDEPGFLPLAGRYVNRFGDDFADTATEVEFAKLMIIATLIELLIEFTIALALSWLFPGLMQSFLLRLLVGRSRVISWLIRILVQIGVAQVAGVGMQVLMVLIVQAIQIRDGSRKDIDWEKVRKAAEVGSLGGIMHVGVGGLFRALGPQFGKFLNRGPGEAPNGRHGPDLDGALPPATKAGHRDGPGTTGGQPPVPPPHHGGHGYEIAASPVSEGLTEGVAGVIYGQGWDWQAVWGGAASGLTSTGFETLGDVSGGKLRHITHREVAEPSGADDRTPTPTVTPDAGAQLPTGPGSPPPVLAADGDPSPAVAFDGPIPGDGVRGAAPATPSGGEILAPTRSPAVTLGGPGTDPRPVPQIVHVMVTGGTADDLHDSIAAWTDNTADGWSVQAWAPANVVAAHPSLSLQPLPEHGALAVLHEHGGVLVDAGLSPAGITLPAQPVLMGTGPADVPYLGAALHSDDQLHSTAQRLAAEGTKVPGTPAELRRNPDALQAAYGHALDHRGPRLIMSPPGTPFLAQLTAQPAPDRPDAVSAMNSTVDGVRRIMPKATDGQVAYAPDPTLAAHLEPLGWPTAPRPEWRRWAPEGDAEAVFAGRYGWLAQVNDGGHRDLNDQQWARNCFFTAVATHMTLIGDLVFTAPGIATGDPGFAQGVVMVDVVNYANSGVTEPRRLLQVASADTIAEAVGKAGPGAHGLAIFRNAAGRLHVVNVFNDGDGVLFLDGQSGRSIVPPAGQQPYFIAAGDIDVTPAGTAVVPTTLGPVGSADGSRAVETTPEGPSRPEAEPATPPNLSALTEIEVGTDGDCLFHAILRSAYEQGVTLPSWVPAYRDDTPATELAAAFRRNAAERMTDADAVPFGGEQRTTDTLLDELEAAETSATDQHLRNPQAEAELRKLITDGLSYPEVMRQTLRRTVLWNTPAGDFTIYVLARMLDVNIALKGLHAGVDGIQLGEHRPWLALHRVNRSHYEALAPKPLPPLPAAAPSPGPPSPDTGPTSTRDVVIETPVGPHSLLHAVIAAAPRRVLGLGGFDEAQSAWLRRVGEVTAPEDITALFTDAHVQPVTDVLIARVRQRLAEPGHREALDRLVRTNGRTPNGDDRRQSLEAVRHWLWDDEGFGNGFALAVTEVLGLPLEVRTANPDPNELWVSPPRTDPDPIVLREPRPGRYDAVLVDGNRSSHDNAGPAPDDPRPSRLSTGRRAVEQIPQTLRRALSRKDPRPRPFGQNLLVPGTPEIPLRTLTPRPEEPAPPPAGEPAPAPVETRTGPPAEPEAPLVDGPMDIASWRRAVSDAVRVARTDLDQSNAATIQRLRDQPATDEAIQTRFEEVLAQAGLPRFTLTGDQLRRARTTLQEDISTMEAVETHPDMAPERVARAQRHSSQRIVLANRVQWRHSQFHEAYPRATVADPALAPPASDAPTRNEVETRTGAPMDIDTWRQAVNNAVRSAHRTDPDPPGVPSDAATMLRLENQPVTDDAIQKRFEEVLGQAGLPRFTLTRNQLLRAKGARKQDIWAMTWVLTDPDVANPEVDQARFNSGQQIVLANIVTWNESQYREAFPPGIVAVPPAEPEAPLAVTPMDIDAWRRGAGGAVDPPTATTIQPLESQHVELTPTPRPPSPDSDSDSDSSTIRAYPASETETIRPYRAGDTEAIRANPAAEIGGADAAAPPAATPETPPEVPVESGPPTEEAPPDPGGVPAPGSPRADARLGHAVRGVGTPRDGIPGMAEFLDKLGQTLARHNITVAGAQLTKLAGDLLPRYRYLVADGWPHDVGGAEVRFTLELREPELDVDSTPEPKTEDRDSTTEESKQQSDEDDFRSPEASQLTKGDFQTGGHSGGQSHQASAYRGGVSASVGFGVAPTALQNVRIGTGFTLVANAVTRGTSHGRYAEQGRVLDVRTTQSVLSYGITLRAHITLPGTLDPLPTPVAHSPRDRLKVLMPWHLLMPVPAGLVRAAQPESGTKGEGPDLVHIPQTFYTIQTTGLVPLGRSIAEKLDLKAGTQARRDLLEGLEQVSLHLEPAIEGHAFWLYGDARRTTRIAQVTVIARRVEGGDRRHGVASDEAHIEKVRTAVVSDGDSQSSESSITPSVFAEASVVPVPGLSLGPKAEIAYTAADVDTVDSGRGNLRVQVSRYTGRATTHGLTMMFEARIETRNSPGDSLSVKAVRGESVVTVSEAEAFSHGFEVDREAFRDPPVTATGTTVPFDPSKIRFTGQDDQPETKPTLPGHIERGLLGQVMVELERDAARELRKALRAELSRHGFLVPRPDLPFQKQPHERVLINGDRMANLVSKSGFEAFMPEMMQDGTSLTLTVHEGGVNRSARVTVYARLRPDTEAGTFVLRTGDLSSVYLAMGTAGHGQGMGGQHKWAWALSLVFGQSFVSHLKSISGGVRWERYRAAMDRVSTMTNKPTLMEYPGSVDKHHLPIELWATVDYGDATPRFVSPRITKTAQLHVLPHFDTPTTPPQELRGSVLTKGVLPHVGTRGLTAAAREMLPELTGPGKPADQEVSNFLSPISVLPNLAAVLQGRYSRQLSAPGLIREKRATIAVSGRPISIAYAGSTPDKYVSGQIDLGLFGGSQVDSQGRGRSVTPLRIRPGGAVDSPGLSGLEGGGDFSYRRGSSIGHVETYQSGVEYLNLNFHSAVAFQVVMDLFLAAAYERNGKLGWNTARRSAPRRFANLEAMVIFPKPVSLNLYAAGHLPMPPAALADVLGQWSAQKQALTGNAVAGALVRWHLDQLIGTMTDRLGPERQEWARELVQRLSTEERLSVRPQTGRWFTQMFGLALPARADPFAGLLLPQYLTAGLFGRAAGPQRNPLGFAVVQDIVFNGGHQLVQVVQDAIDKVHPGALARPVRQWDDHEGAVTGSLLSGTGLVDATFAGNRFWPLFNQMNTREGYSISFFVPNGALGHILKVNVSSGWTSMPEVTDLLEGTGIEQYLHGHWSNKKTIGRSHGFGIGNPALNMSGDDTVRDGEKEDKTPDVRGGVAATVSTGQNESAARADVSSQEQTAYEHNAGYVAQSDFQLRVTVSRHERPKRPVMNKLNRVVTLLTRRPDVEAKTLTGRAEIRLPKALLEAKPFPPSLDIDLTAVGRLPGDAIVFQVIADDAAAIGNRLVAGLPPGADNKRAQLPTSLVAKLQTSGLASFLPAALQPNGAEIASKLYDPGRSKDPTKLTLEASLFDLHGISLLNGTGTGRYAKGQTGNESNVTTDTVAVSGNFSTGGDPRLSELDPQHVDTPYGKDSMALTMSGAHSLAPHNNFGRGGNGRIEDHLKQVGPTVFARARLLARLTAGEQTHLTVAQYSSLTAEQQKGAVAALNGPGHSLGGVRSEYFGGEVFLLIHADEFHQLTKDIAERRPAPERLPSPSPAAVRESAHRIDLDRLFDDEAGLQPDGGLALGRIAQQVRRQLRQGQTVVLETAPDVQNRKSHGWARAWARERIRSEYGRTDGDLSSFAPLISKLSEWRRTGHTPGSGEGKQFRADVEKVLPRGAAYPMLAYLDEKHLRQLAALVAKYSRAPVWLRILDADGSSRWVEVDHDGRYHGPTGP</sequence>
<evidence type="ECO:0000259" key="4">
    <source>
        <dbReference type="PROSITE" id="PS50802"/>
    </source>
</evidence>
<feature type="compositionally biased region" description="Basic and acidic residues" evidence="2">
    <location>
        <begin position="1860"/>
        <end position="1878"/>
    </location>
</feature>
<dbReference type="RefSeq" id="WP_097328274.1">
    <property type="nucleotide sequence ID" value="NZ_OBDY01000036.1"/>
</dbReference>
<feature type="compositionally biased region" description="Basic and acidic residues" evidence="2">
    <location>
        <begin position="1222"/>
        <end position="1236"/>
    </location>
</feature>
<keyword evidence="3" id="KW-1133">Transmembrane helix</keyword>
<feature type="compositionally biased region" description="Low complexity" evidence="2">
    <location>
        <begin position="1474"/>
        <end position="1486"/>
    </location>
</feature>
<dbReference type="Proteomes" id="UP000219612">
    <property type="component" value="Unassembled WGS sequence"/>
</dbReference>
<dbReference type="Pfam" id="PF25547">
    <property type="entry name" value="WXG100_2"/>
    <property type="match status" value="1"/>
</dbReference>
<feature type="region of interest" description="Disordered" evidence="2">
    <location>
        <begin position="3022"/>
        <end position="3046"/>
    </location>
</feature>
<feature type="transmembrane region" description="Helical" evidence="3">
    <location>
        <begin position="109"/>
        <end position="133"/>
    </location>
</feature>
<keyword evidence="3" id="KW-0812">Transmembrane</keyword>
<dbReference type="InterPro" id="IPR028908">
    <property type="entry name" value="Tox-PL_dom"/>
</dbReference>
<feature type="compositionally biased region" description="Pro residues" evidence="2">
    <location>
        <begin position="1045"/>
        <end position="1063"/>
    </location>
</feature>
<feature type="region of interest" description="Disordered" evidence="2">
    <location>
        <begin position="1045"/>
        <end position="1072"/>
    </location>
</feature>
<keyword evidence="3" id="KW-0472">Membrane</keyword>
<organism evidence="5 6">
    <name type="scientific">Paractinoplanes atraurantiacus</name>
    <dbReference type="NCBI Taxonomy" id="1036182"/>
    <lineage>
        <taxon>Bacteria</taxon>
        <taxon>Bacillati</taxon>
        <taxon>Actinomycetota</taxon>
        <taxon>Actinomycetes</taxon>
        <taxon>Micromonosporales</taxon>
        <taxon>Micromonosporaceae</taxon>
        <taxon>Paractinoplanes</taxon>
    </lineage>
</organism>
<feature type="compositionally biased region" description="Basic and acidic residues" evidence="2">
    <location>
        <begin position="339"/>
        <end position="351"/>
    </location>
</feature>
<feature type="transmembrane region" description="Helical" evidence="3">
    <location>
        <begin position="200"/>
        <end position="221"/>
    </location>
</feature>
<feature type="region of interest" description="Disordered" evidence="2">
    <location>
        <begin position="229"/>
        <end position="282"/>
    </location>
</feature>
<dbReference type="PANTHER" id="PTHR13037">
    <property type="entry name" value="FORMIN"/>
    <property type="match status" value="1"/>
</dbReference>
<dbReference type="InterPro" id="IPR057746">
    <property type="entry name" value="CpnT-like_N"/>
</dbReference>
<gene>
    <name evidence="5" type="ORF">SAMN05421748_13612</name>
</gene>
<accession>A0A285KB17</accession>
<feature type="compositionally biased region" description="Pro residues" evidence="2">
    <location>
        <begin position="1316"/>
        <end position="1327"/>
    </location>
</feature>
<keyword evidence="6" id="KW-1185">Reference proteome</keyword>
<name>A0A285KB17_9ACTN</name>
<dbReference type="OrthoDB" id="3290122at2"/>
<evidence type="ECO:0000256" key="1">
    <source>
        <dbReference type="ARBA" id="ARBA00022581"/>
    </source>
</evidence>
<protein>
    <recommendedName>
        <fullName evidence="4">OTU domain-containing protein</fullName>
    </recommendedName>
</protein>
<feature type="region of interest" description="Disordered" evidence="2">
    <location>
        <begin position="1208"/>
        <end position="1345"/>
    </location>
</feature>
<feature type="compositionally biased region" description="Pro residues" evidence="2">
    <location>
        <begin position="1736"/>
        <end position="1745"/>
    </location>
</feature>
<feature type="region of interest" description="Disordered" evidence="2">
    <location>
        <begin position="831"/>
        <end position="861"/>
    </location>
</feature>
<feature type="compositionally biased region" description="Pro residues" evidence="2">
    <location>
        <begin position="1754"/>
        <end position="1767"/>
    </location>
</feature>
<feature type="compositionally biased region" description="Basic and acidic residues" evidence="2">
    <location>
        <begin position="3030"/>
        <end position="3043"/>
    </location>
</feature>
<dbReference type="PANTHER" id="PTHR13037:SF24">
    <property type="entry name" value="POLYCOMB PROTEIN PCL-RELATED"/>
    <property type="match status" value="1"/>
</dbReference>
<dbReference type="Pfam" id="PF15644">
    <property type="entry name" value="Gln_amidase"/>
    <property type="match status" value="1"/>
</dbReference>